<dbReference type="SUPFAM" id="SSF53335">
    <property type="entry name" value="S-adenosyl-L-methionine-dependent methyltransferases"/>
    <property type="match status" value="1"/>
</dbReference>
<dbReference type="RefSeq" id="WP_308420568.1">
    <property type="nucleotide sequence ID" value="NZ_BMGT01000004.1"/>
</dbReference>
<evidence type="ECO:0000313" key="5">
    <source>
        <dbReference type="Proteomes" id="UP000647241"/>
    </source>
</evidence>
<reference evidence="4" key="1">
    <citation type="journal article" date="2014" name="Int. J. Syst. Evol. Microbiol.">
        <title>Complete genome sequence of Corynebacterium casei LMG S-19264T (=DSM 44701T), isolated from a smear-ripened cheese.</title>
        <authorList>
            <consortium name="US DOE Joint Genome Institute (JGI-PGF)"/>
            <person name="Walter F."/>
            <person name="Albersmeier A."/>
            <person name="Kalinowski J."/>
            <person name="Ruckert C."/>
        </authorList>
    </citation>
    <scope>NUCLEOTIDE SEQUENCE</scope>
    <source>
        <strain evidence="4">CGMCC 1.12997</strain>
    </source>
</reference>
<dbReference type="InterPro" id="IPR029063">
    <property type="entry name" value="SAM-dependent_MTases_sf"/>
</dbReference>
<dbReference type="Pfam" id="PF10017">
    <property type="entry name" value="Methyltransf_33"/>
    <property type="match status" value="1"/>
</dbReference>
<reference evidence="4" key="2">
    <citation type="submission" date="2020-09" db="EMBL/GenBank/DDBJ databases">
        <authorList>
            <person name="Sun Q."/>
            <person name="Zhou Y."/>
        </authorList>
    </citation>
    <scope>NUCLEOTIDE SEQUENCE</scope>
    <source>
        <strain evidence="4">CGMCC 1.12997</strain>
    </source>
</reference>
<evidence type="ECO:0000259" key="3">
    <source>
        <dbReference type="Pfam" id="PF10017"/>
    </source>
</evidence>
<dbReference type="PANTHER" id="PTHR43397:SF1">
    <property type="entry name" value="ERGOTHIONEINE BIOSYNTHESIS PROTEIN 1"/>
    <property type="match status" value="1"/>
</dbReference>
<feature type="domain" description="Histidine-specific methyltransferase SAM-dependent" evidence="3">
    <location>
        <begin position="19"/>
        <end position="335"/>
    </location>
</feature>
<dbReference type="InterPro" id="IPR017804">
    <property type="entry name" value="MeTrfase_EgtD-like"/>
</dbReference>
<dbReference type="GO" id="GO:0032259">
    <property type="term" value="P:methylation"/>
    <property type="evidence" value="ECO:0007669"/>
    <property type="project" value="UniProtKB-KW"/>
</dbReference>
<dbReference type="PANTHER" id="PTHR43397">
    <property type="entry name" value="ERGOTHIONEINE BIOSYNTHESIS PROTEIN 1"/>
    <property type="match status" value="1"/>
</dbReference>
<dbReference type="GO" id="GO:0008168">
    <property type="term" value="F:methyltransferase activity"/>
    <property type="evidence" value="ECO:0007669"/>
    <property type="project" value="UniProtKB-KW"/>
</dbReference>
<protein>
    <submittedName>
        <fullName evidence="4">Histidine N-alpha-methyltransferase</fullName>
    </submittedName>
</protein>
<dbReference type="PIRSF" id="PIRSF018005">
    <property type="entry name" value="UCP018005"/>
    <property type="match status" value="1"/>
</dbReference>
<dbReference type="NCBIfam" id="TIGR03438">
    <property type="entry name" value="egtD_ergothio"/>
    <property type="match status" value="1"/>
</dbReference>
<accession>A0A917MAW7</accession>
<dbReference type="InterPro" id="IPR019257">
    <property type="entry name" value="MeTrfase_dom"/>
</dbReference>
<keyword evidence="1" id="KW-0489">Methyltransferase</keyword>
<gene>
    <name evidence="4" type="primary">egtD</name>
    <name evidence="4" type="ORF">GCM10011585_35910</name>
</gene>
<keyword evidence="2" id="KW-0808">Transferase</keyword>
<proteinExistence type="predicted"/>
<keyword evidence="5" id="KW-1185">Reference proteome</keyword>
<dbReference type="AlphaFoldDB" id="A0A917MAW7"/>
<sequence>MPSIAAVPETVDATSHAVATEVRAGLTASPRTLSPWLFYDEAGSRLFEAITELPEYYLTRTERDIFTAHADEILWEAASGGRQKLTLIELGAGTATKTGILLAAAVRQQGSVVYQPVDVSESALVMASENISANIPGVSVRSQVADYTTQALPLDRLAEFRTLALYIGSSIGNFSPSDAVALLRNVRAQLLPGDKLLVGTDLGPGKHKSAATLLAAYSDAAGTTAAFNRNVLERLNRELGADFDLAAFEHKAIWNESHSRIEMHLESRCRQQVHVPANSAGGALRLNFEAGETIHTENSYKFNPVSVERLLRSADFAISRSWQDDQGLFAVTLATAV</sequence>
<name>A0A917MAW7_9BACT</name>
<dbReference type="InterPro" id="IPR035094">
    <property type="entry name" value="EgtD"/>
</dbReference>
<comment type="caution">
    <text evidence="4">The sequence shown here is derived from an EMBL/GenBank/DDBJ whole genome shotgun (WGS) entry which is preliminary data.</text>
</comment>
<dbReference type="EMBL" id="BMGT01000004">
    <property type="protein sequence ID" value="GGG88615.1"/>
    <property type="molecule type" value="Genomic_DNA"/>
</dbReference>
<dbReference type="Proteomes" id="UP000647241">
    <property type="component" value="Unassembled WGS sequence"/>
</dbReference>
<dbReference type="InterPro" id="IPR051128">
    <property type="entry name" value="EgtD_Methyltrsf_superfamily"/>
</dbReference>
<evidence type="ECO:0000313" key="4">
    <source>
        <dbReference type="EMBL" id="GGG88615.1"/>
    </source>
</evidence>
<dbReference type="Gene3D" id="3.40.50.150">
    <property type="entry name" value="Vaccinia Virus protein VP39"/>
    <property type="match status" value="1"/>
</dbReference>
<evidence type="ECO:0000256" key="1">
    <source>
        <dbReference type="ARBA" id="ARBA00022603"/>
    </source>
</evidence>
<evidence type="ECO:0000256" key="2">
    <source>
        <dbReference type="ARBA" id="ARBA00022679"/>
    </source>
</evidence>
<organism evidence="4 5">
    <name type="scientific">Edaphobacter dinghuensis</name>
    <dbReference type="NCBI Taxonomy" id="1560005"/>
    <lineage>
        <taxon>Bacteria</taxon>
        <taxon>Pseudomonadati</taxon>
        <taxon>Acidobacteriota</taxon>
        <taxon>Terriglobia</taxon>
        <taxon>Terriglobales</taxon>
        <taxon>Acidobacteriaceae</taxon>
        <taxon>Edaphobacter</taxon>
    </lineage>
</organism>